<dbReference type="Proteomes" id="UP001396898">
    <property type="component" value="Unassembled WGS sequence"/>
</dbReference>
<evidence type="ECO:0000256" key="1">
    <source>
        <dbReference type="SAM" id="Phobius"/>
    </source>
</evidence>
<protein>
    <submittedName>
        <fullName evidence="2">Uncharacterized protein</fullName>
    </submittedName>
</protein>
<keyword evidence="1" id="KW-0812">Transmembrane</keyword>
<evidence type="ECO:0000313" key="2">
    <source>
        <dbReference type="EMBL" id="KAK8001385.1"/>
    </source>
</evidence>
<organism evidence="2 3">
    <name type="scientific">Apiospora marii</name>
    <dbReference type="NCBI Taxonomy" id="335849"/>
    <lineage>
        <taxon>Eukaryota</taxon>
        <taxon>Fungi</taxon>
        <taxon>Dikarya</taxon>
        <taxon>Ascomycota</taxon>
        <taxon>Pezizomycotina</taxon>
        <taxon>Sordariomycetes</taxon>
        <taxon>Xylariomycetidae</taxon>
        <taxon>Amphisphaeriales</taxon>
        <taxon>Apiosporaceae</taxon>
        <taxon>Apiospora</taxon>
    </lineage>
</organism>
<evidence type="ECO:0000313" key="3">
    <source>
        <dbReference type="Proteomes" id="UP001396898"/>
    </source>
</evidence>
<gene>
    <name evidence="2" type="ORF">PG991_013607</name>
</gene>
<dbReference type="EMBL" id="JAQQWI010000018">
    <property type="protein sequence ID" value="KAK8001385.1"/>
    <property type="molecule type" value="Genomic_DNA"/>
</dbReference>
<accession>A0ABR1R6H2</accession>
<keyword evidence="1" id="KW-1133">Transmembrane helix</keyword>
<name>A0ABR1R6H2_9PEZI</name>
<comment type="caution">
    <text evidence="2">The sequence shown here is derived from an EMBL/GenBank/DDBJ whole genome shotgun (WGS) entry which is preliminary data.</text>
</comment>
<feature type="transmembrane region" description="Helical" evidence="1">
    <location>
        <begin position="41"/>
        <end position="59"/>
    </location>
</feature>
<sequence>MAGRPRLRKDGFLFASAMAFFATLQPVGVVGRTGRPSGRKFVSVIFDVGFVVAVVMFMLRGG</sequence>
<keyword evidence="3" id="KW-1185">Reference proteome</keyword>
<keyword evidence="1" id="KW-0472">Membrane</keyword>
<proteinExistence type="predicted"/>
<reference evidence="2 3" key="1">
    <citation type="submission" date="2023-01" db="EMBL/GenBank/DDBJ databases">
        <title>Analysis of 21 Apiospora genomes using comparative genomics revels a genus with tremendous synthesis potential of carbohydrate active enzymes and secondary metabolites.</title>
        <authorList>
            <person name="Sorensen T."/>
        </authorList>
    </citation>
    <scope>NUCLEOTIDE SEQUENCE [LARGE SCALE GENOMIC DNA]</scope>
    <source>
        <strain evidence="2 3">CBS 20057</strain>
    </source>
</reference>